<name>A0A6J5RWU1_9CAUD</name>
<sequence>MEDDFFIEMIRENVRMAHRLTNDELLIIALTENINILIEAYSREKARADEYEKLLSEPTGQNSTLIIESQTREIKRLRERIKDLGSNSDD</sequence>
<proteinExistence type="predicted"/>
<dbReference type="EMBL" id="LR797316">
    <property type="protein sequence ID" value="CAB4203046.1"/>
    <property type="molecule type" value="Genomic_DNA"/>
</dbReference>
<organism evidence="1">
    <name type="scientific">uncultured Caudovirales phage</name>
    <dbReference type="NCBI Taxonomy" id="2100421"/>
    <lineage>
        <taxon>Viruses</taxon>
        <taxon>Duplodnaviria</taxon>
        <taxon>Heunggongvirae</taxon>
        <taxon>Uroviricota</taxon>
        <taxon>Caudoviricetes</taxon>
        <taxon>Peduoviridae</taxon>
        <taxon>Maltschvirus</taxon>
        <taxon>Maltschvirus maltsch</taxon>
    </lineage>
</organism>
<gene>
    <name evidence="1" type="ORF">UFOVP1365_38</name>
</gene>
<protein>
    <submittedName>
        <fullName evidence="1">Uncharacterized protein</fullName>
    </submittedName>
</protein>
<accession>A0A6J5RWU1</accession>
<evidence type="ECO:0000313" key="1">
    <source>
        <dbReference type="EMBL" id="CAB4203046.1"/>
    </source>
</evidence>
<reference evidence="1" key="1">
    <citation type="submission" date="2020-05" db="EMBL/GenBank/DDBJ databases">
        <authorList>
            <person name="Chiriac C."/>
            <person name="Salcher M."/>
            <person name="Ghai R."/>
            <person name="Kavagutti S V."/>
        </authorList>
    </citation>
    <scope>NUCLEOTIDE SEQUENCE</scope>
</reference>